<feature type="transmembrane region" description="Helical" evidence="1">
    <location>
        <begin position="277"/>
        <end position="298"/>
    </location>
</feature>
<evidence type="ECO:0000313" key="4">
    <source>
        <dbReference type="Proteomes" id="UP000287352"/>
    </source>
</evidence>
<dbReference type="InterPro" id="IPR036869">
    <property type="entry name" value="J_dom_sf"/>
</dbReference>
<dbReference type="PRINTS" id="PR00625">
    <property type="entry name" value="JDOMAIN"/>
</dbReference>
<dbReference type="GO" id="GO:0005737">
    <property type="term" value="C:cytoplasm"/>
    <property type="evidence" value="ECO:0007669"/>
    <property type="project" value="TreeGrafter"/>
</dbReference>
<dbReference type="GO" id="GO:0042026">
    <property type="term" value="P:protein refolding"/>
    <property type="evidence" value="ECO:0007669"/>
    <property type="project" value="TreeGrafter"/>
</dbReference>
<evidence type="ECO:0000313" key="3">
    <source>
        <dbReference type="EMBL" id="GCE11461.1"/>
    </source>
</evidence>
<evidence type="ECO:0000256" key="1">
    <source>
        <dbReference type="SAM" id="Phobius"/>
    </source>
</evidence>
<dbReference type="Gene3D" id="1.10.287.110">
    <property type="entry name" value="DnaJ domain"/>
    <property type="match status" value="1"/>
</dbReference>
<dbReference type="SMART" id="SM00271">
    <property type="entry name" value="DnaJ"/>
    <property type="match status" value="1"/>
</dbReference>
<dbReference type="SUPFAM" id="SSF46565">
    <property type="entry name" value="Chaperone J-domain"/>
    <property type="match status" value="1"/>
</dbReference>
<keyword evidence="1" id="KW-1133">Transmembrane helix</keyword>
<accession>A0A401ZX86</accession>
<dbReference type="PANTHER" id="PTHR43096">
    <property type="entry name" value="DNAJ HOMOLOG 1, MITOCHONDRIAL-RELATED"/>
    <property type="match status" value="1"/>
</dbReference>
<gene>
    <name evidence="3" type="ORF">KTT_13200</name>
</gene>
<dbReference type="PROSITE" id="PS50076">
    <property type="entry name" value="DNAJ_2"/>
    <property type="match status" value="1"/>
</dbReference>
<proteinExistence type="predicted"/>
<reference evidence="4" key="1">
    <citation type="submission" date="2018-12" db="EMBL/GenBank/DDBJ databases">
        <title>Tengunoibacter tsumagoiensis gen. nov., sp. nov., Dictyobacter kobayashii sp. nov., D. alpinus sp. nov., and D. joshuensis sp. nov. and description of Dictyobacteraceae fam. nov. within the order Ktedonobacterales isolated from Tengu-no-mugimeshi.</title>
        <authorList>
            <person name="Wang C.M."/>
            <person name="Zheng Y."/>
            <person name="Sakai Y."/>
            <person name="Toyoda A."/>
            <person name="Minakuchi Y."/>
            <person name="Abe K."/>
            <person name="Yokota A."/>
            <person name="Yabe S."/>
        </authorList>
    </citation>
    <scope>NUCLEOTIDE SEQUENCE [LARGE SCALE GENOMIC DNA]</scope>
    <source>
        <strain evidence="4">Uno3</strain>
    </source>
</reference>
<keyword evidence="4" id="KW-1185">Reference proteome</keyword>
<organism evidence="3 4">
    <name type="scientific">Tengunoibacter tsumagoiensis</name>
    <dbReference type="NCBI Taxonomy" id="2014871"/>
    <lineage>
        <taxon>Bacteria</taxon>
        <taxon>Bacillati</taxon>
        <taxon>Chloroflexota</taxon>
        <taxon>Ktedonobacteria</taxon>
        <taxon>Ktedonobacterales</taxon>
        <taxon>Dictyobacteraceae</taxon>
        <taxon>Tengunoibacter</taxon>
    </lineage>
</organism>
<dbReference type="InterPro" id="IPR001623">
    <property type="entry name" value="DnaJ_domain"/>
</dbReference>
<comment type="caution">
    <text evidence="3">The sequence shown here is derived from an EMBL/GenBank/DDBJ whole genome shotgun (WGS) entry which is preliminary data.</text>
</comment>
<name>A0A401ZX86_9CHLR</name>
<dbReference type="AlphaFoldDB" id="A0A401ZX86"/>
<evidence type="ECO:0000259" key="2">
    <source>
        <dbReference type="PROSITE" id="PS50076"/>
    </source>
</evidence>
<dbReference type="CDD" id="cd06257">
    <property type="entry name" value="DnaJ"/>
    <property type="match status" value="1"/>
</dbReference>
<keyword evidence="1" id="KW-0472">Membrane</keyword>
<dbReference type="GO" id="GO:0051082">
    <property type="term" value="F:unfolded protein binding"/>
    <property type="evidence" value="ECO:0007669"/>
    <property type="project" value="TreeGrafter"/>
</dbReference>
<feature type="domain" description="J" evidence="2">
    <location>
        <begin position="9"/>
        <end position="73"/>
    </location>
</feature>
<dbReference type="EMBL" id="BIFR01000001">
    <property type="protein sequence ID" value="GCE11461.1"/>
    <property type="molecule type" value="Genomic_DNA"/>
</dbReference>
<dbReference type="Pfam" id="PF00226">
    <property type="entry name" value="DnaJ"/>
    <property type="match status" value="1"/>
</dbReference>
<dbReference type="PANTHER" id="PTHR43096:SF58">
    <property type="entry name" value="CHAPERONE DNAJ-DOMAIN SUPERFAMILY PROTEIN"/>
    <property type="match status" value="1"/>
</dbReference>
<protein>
    <recommendedName>
        <fullName evidence="2">J domain-containing protein</fullName>
    </recommendedName>
</protein>
<keyword evidence="1" id="KW-0812">Transmembrane</keyword>
<sequence>MLEMNSFTDYYELLGVPDWAAPSEIKSAFKKLALQYHPDVYKGEDAHERMRILLLAYKTLNDPASREQYDIERRGHLRKKPLQQQAFQAHSVHTPYPGNRQPDSTDITPGARRDRQRYYAFPDFQTGQVTHFDLSTIDYTLSPLDGRTLVQHGLLRGMKPQVDKATYYCHRCTYRWPLPARAIPDLLPACCPRCSAPDWAELLLLRCVHCHAVFESEQIHYAIGGYNYGNSHSDLCPPYELFPLCPYCGKAHWAPAEEIRVSELRLKAERRSNLVRLLIYSSIFVAIIVFGGLLFGLLR</sequence>
<dbReference type="Proteomes" id="UP000287352">
    <property type="component" value="Unassembled WGS sequence"/>
</dbReference>